<reference evidence="2" key="1">
    <citation type="submission" date="2018-05" db="EMBL/GenBank/DDBJ databases">
        <authorList>
            <person name="Lanie J.A."/>
            <person name="Ng W.-L."/>
            <person name="Kazmierczak K.M."/>
            <person name="Andrzejewski T.M."/>
            <person name="Davidsen T.M."/>
            <person name="Wayne K.J."/>
            <person name="Tettelin H."/>
            <person name="Glass J.I."/>
            <person name="Rusch D."/>
            <person name="Podicherti R."/>
            <person name="Tsui H.-C.T."/>
            <person name="Winkler M.E."/>
        </authorList>
    </citation>
    <scope>NUCLEOTIDE SEQUENCE</scope>
</reference>
<dbReference type="EMBL" id="UINC01192133">
    <property type="protein sequence ID" value="SVE07122.1"/>
    <property type="molecule type" value="Genomic_DNA"/>
</dbReference>
<protein>
    <submittedName>
        <fullName evidence="2">Uncharacterized protein</fullName>
    </submittedName>
</protein>
<evidence type="ECO:0000256" key="1">
    <source>
        <dbReference type="SAM" id="MobiDB-lite"/>
    </source>
</evidence>
<dbReference type="AlphaFoldDB" id="A0A383AH76"/>
<sequence length="23" mass="2410">MNKCGNCGEESPADDTDIVVVRG</sequence>
<evidence type="ECO:0000313" key="2">
    <source>
        <dbReference type="EMBL" id="SVE07122.1"/>
    </source>
</evidence>
<proteinExistence type="predicted"/>
<accession>A0A383AH76</accession>
<feature type="region of interest" description="Disordered" evidence="1">
    <location>
        <begin position="1"/>
        <end position="23"/>
    </location>
</feature>
<gene>
    <name evidence="2" type="ORF">METZ01_LOCUS459976</name>
</gene>
<name>A0A383AH76_9ZZZZ</name>
<organism evidence="2">
    <name type="scientific">marine metagenome</name>
    <dbReference type="NCBI Taxonomy" id="408172"/>
    <lineage>
        <taxon>unclassified sequences</taxon>
        <taxon>metagenomes</taxon>
        <taxon>ecological metagenomes</taxon>
    </lineage>
</organism>
<feature type="non-terminal residue" evidence="2">
    <location>
        <position position="23"/>
    </location>
</feature>